<reference evidence="1" key="1">
    <citation type="submission" date="2022-03" db="EMBL/GenBank/DDBJ databases">
        <title>Fererhizobium litorale gen. nov., sp. nov., isolated from sandy sediments of the Sea of Japan seashore.</title>
        <authorList>
            <person name="Romanenko L."/>
            <person name="Kurilenko V."/>
            <person name="Otstavnykh N."/>
            <person name="Svetashev V."/>
            <person name="Tekutyeva L."/>
            <person name="Isaeva M."/>
            <person name="Mikhailov V."/>
        </authorList>
    </citation>
    <scope>NUCLEOTIDE SEQUENCE</scope>
    <source>
        <strain evidence="1">KMM 9576</strain>
    </source>
</reference>
<comment type="caution">
    <text evidence="1">The sequence shown here is derived from an EMBL/GenBank/DDBJ whole genome shotgun (WGS) entry which is preliminary data.</text>
</comment>
<name>A0AAE3QG53_9HYPH</name>
<evidence type="ECO:0000313" key="2">
    <source>
        <dbReference type="Proteomes" id="UP001161580"/>
    </source>
</evidence>
<dbReference type="AlphaFoldDB" id="A0AAE3QG53"/>
<gene>
    <name evidence="1" type="ORF">MRS75_21105</name>
</gene>
<proteinExistence type="predicted"/>
<keyword evidence="2" id="KW-1185">Reference proteome</keyword>
<accession>A0AAE3QG53</accession>
<sequence length="96" mass="11131">MQGSLSTAFLTALVVVEFILLAHQTFRRSQAEKRVSIRYRVVIEYAIALGSINSRATRFLKAMQDGDSFTTRQDFASWQQFRARRERELQDEEATL</sequence>
<evidence type="ECO:0000313" key="1">
    <source>
        <dbReference type="EMBL" id="MDI7924565.1"/>
    </source>
</evidence>
<dbReference type="RefSeq" id="WP_311794630.1">
    <property type="nucleotide sequence ID" value="NZ_JALDYZ010000016.1"/>
</dbReference>
<organism evidence="1 2">
    <name type="scientific">Ferirhizobium litorale</name>
    <dbReference type="NCBI Taxonomy" id="2927786"/>
    <lineage>
        <taxon>Bacteria</taxon>
        <taxon>Pseudomonadati</taxon>
        <taxon>Pseudomonadota</taxon>
        <taxon>Alphaproteobacteria</taxon>
        <taxon>Hyphomicrobiales</taxon>
        <taxon>Rhizobiaceae</taxon>
        <taxon>Ferirhizobium</taxon>
    </lineage>
</organism>
<dbReference type="EMBL" id="JALDYZ010000016">
    <property type="protein sequence ID" value="MDI7924565.1"/>
    <property type="molecule type" value="Genomic_DNA"/>
</dbReference>
<protein>
    <submittedName>
        <fullName evidence="1">Uncharacterized protein</fullName>
    </submittedName>
</protein>
<dbReference type="Proteomes" id="UP001161580">
    <property type="component" value="Unassembled WGS sequence"/>
</dbReference>